<keyword evidence="2" id="KW-0808">Transferase</keyword>
<dbReference type="Proteomes" id="UP000177894">
    <property type="component" value="Chromosome"/>
</dbReference>
<dbReference type="EMBL" id="CP017603">
    <property type="protein sequence ID" value="AOY74580.1"/>
    <property type="molecule type" value="Genomic_DNA"/>
</dbReference>
<dbReference type="InterPro" id="IPR041698">
    <property type="entry name" value="Methyltransf_25"/>
</dbReference>
<dbReference type="Pfam" id="PF13649">
    <property type="entry name" value="Methyltransf_25"/>
    <property type="match status" value="1"/>
</dbReference>
<reference evidence="2 3" key="1">
    <citation type="submission" date="2016-10" db="EMBL/GenBank/DDBJ databases">
        <title>Complete Genome Sequence of Acetogen Clostridium formicoaceticum ATCC 27076.</title>
        <authorList>
            <person name="Bao T."/>
            <person name="Cheng C."/>
            <person name="Zhao J."/>
            <person name="Yang S.-T."/>
            <person name="Wang J."/>
            <person name="Wang M."/>
        </authorList>
    </citation>
    <scope>NUCLEOTIDE SEQUENCE [LARGE SCALE GENOMIC DNA]</scope>
    <source>
        <strain evidence="2 3">ATCC 27076</strain>
    </source>
</reference>
<protein>
    <submittedName>
        <fullName evidence="2">Methyltransferase</fullName>
    </submittedName>
</protein>
<dbReference type="GO" id="GO:0032259">
    <property type="term" value="P:methylation"/>
    <property type="evidence" value="ECO:0007669"/>
    <property type="project" value="UniProtKB-KW"/>
</dbReference>
<dbReference type="SUPFAM" id="SSF53335">
    <property type="entry name" value="S-adenosyl-L-methionine-dependent methyltransferases"/>
    <property type="match status" value="1"/>
</dbReference>
<dbReference type="PANTHER" id="PTHR44068:SF11">
    <property type="entry name" value="GERANYL DIPHOSPHATE 2-C-METHYLTRANSFERASE"/>
    <property type="match status" value="1"/>
</dbReference>
<evidence type="ECO:0000313" key="3">
    <source>
        <dbReference type="Proteomes" id="UP000177894"/>
    </source>
</evidence>
<dbReference type="PANTHER" id="PTHR44068">
    <property type="entry name" value="ZGC:194242"/>
    <property type="match status" value="1"/>
</dbReference>
<keyword evidence="2" id="KW-0489">Methyltransferase</keyword>
<evidence type="ECO:0000313" key="2">
    <source>
        <dbReference type="EMBL" id="AOY74580.1"/>
    </source>
</evidence>
<evidence type="ECO:0000259" key="1">
    <source>
        <dbReference type="Pfam" id="PF13649"/>
    </source>
</evidence>
<dbReference type="CDD" id="cd02440">
    <property type="entry name" value="AdoMet_MTases"/>
    <property type="match status" value="1"/>
</dbReference>
<name>A0ABN4T7S2_9CLOT</name>
<dbReference type="InterPro" id="IPR029063">
    <property type="entry name" value="SAM-dependent_MTases_sf"/>
</dbReference>
<dbReference type="InterPro" id="IPR050447">
    <property type="entry name" value="Erg6_SMT_methyltransf"/>
</dbReference>
<keyword evidence="3" id="KW-1185">Reference proteome</keyword>
<dbReference type="Gene3D" id="3.40.50.150">
    <property type="entry name" value="Vaccinia Virus protein VP39"/>
    <property type="match status" value="1"/>
</dbReference>
<accession>A0ABN4T7S2</accession>
<organism evidence="2 3">
    <name type="scientific">Clostridium formicaceticum</name>
    <dbReference type="NCBI Taxonomy" id="1497"/>
    <lineage>
        <taxon>Bacteria</taxon>
        <taxon>Bacillati</taxon>
        <taxon>Bacillota</taxon>
        <taxon>Clostridia</taxon>
        <taxon>Eubacteriales</taxon>
        <taxon>Clostridiaceae</taxon>
        <taxon>Clostridium</taxon>
    </lineage>
</organism>
<dbReference type="GO" id="GO:0008168">
    <property type="term" value="F:methyltransferase activity"/>
    <property type="evidence" value="ECO:0007669"/>
    <property type="project" value="UniProtKB-KW"/>
</dbReference>
<proteinExistence type="predicted"/>
<gene>
    <name evidence="2" type="ORF">BJL90_00585</name>
</gene>
<sequence length="235" mass="26883">MLIMSKYLNTEFLKENMMGPNAVKLLEELLQGLQFNPNMRVLDLGCGKGLTSIYLAEKFNVNVFAMDLWISASENFQRFQKIGMDHKIIPIHADALCPPFADEYFDAVISVDSYHYFGRDAQYLDAHLAPLVKKGGMIALAFPGLKKELDTLPVEMALSWTAEDIETMHSCPWWQKLLQQSKMLEIISITEMNCFEECWNDWLSCENQYAILDRPAMDAGAGKYMNFISVICKRI</sequence>
<feature type="domain" description="Methyltransferase" evidence="1">
    <location>
        <begin position="41"/>
        <end position="136"/>
    </location>
</feature>